<sequence length="427" mass="46972">MFVTEKSGCLRVPSSDLNINIYKNGKNNKSILRIPYLHIRKKKNHCFFTALKCSRTCCLTRNFSCNLAIFHYDTTQEILNCFHLHCPTLESCILSHRDNVLCFSCKRCIAFVVVTYFGITKKKSLPIKRLDKNTSKNMKSKQTSTFFRILGVDPDLLVFGKYFTSNVRVLPHHYSRNNASEPLLSDKRQFIHPPPPVKPSTTAGRVHATTEASVIATTALQSTGQPLAVSTTTTAVPSTEKTPPSSKKYAQTTAAVVSTTSLPDSITPPSFTTVSTLGHYNSKILSAFSTSSPQSPVSTPTRHPTATFSQFTSSPPTSAALISYTESSKLYLNETKGNHGRNHTVSNVGASGDDTQPGLGHGWYVAADTLLVAVAICITVLLSCCCSILLVVSWRGQRKRTGRYSTSWRGKRGSMRLIKYVLVKESS</sequence>
<keyword evidence="2" id="KW-1133">Transmembrane helix</keyword>
<dbReference type="InterPro" id="IPR011106">
    <property type="entry name" value="MANSC_N"/>
</dbReference>
<dbReference type="OMA" id="NCVHLHC"/>
<feature type="compositionally biased region" description="Low complexity" evidence="1">
    <location>
        <begin position="228"/>
        <end position="243"/>
    </location>
</feature>
<dbReference type="Proteomes" id="UP000261580">
    <property type="component" value="Unassembled WGS sequence"/>
</dbReference>
<dbReference type="SMART" id="SM00765">
    <property type="entry name" value="MANEC"/>
    <property type="match status" value="1"/>
</dbReference>
<accession>A0A3Q4HM71</accession>
<dbReference type="AlphaFoldDB" id="A0A3Q4HM71"/>
<dbReference type="Bgee" id="ENSNBRG00000018803">
    <property type="expression patterns" value="Expressed in skeletal muscle tissue"/>
</dbReference>
<evidence type="ECO:0000259" key="3">
    <source>
        <dbReference type="SMART" id="SM00765"/>
    </source>
</evidence>
<evidence type="ECO:0000256" key="2">
    <source>
        <dbReference type="SAM" id="Phobius"/>
    </source>
</evidence>
<keyword evidence="5" id="KW-1185">Reference proteome</keyword>
<proteinExistence type="predicted"/>
<dbReference type="GeneTree" id="ENSGT00950000184212"/>
<reference evidence="4" key="2">
    <citation type="submission" date="2025-09" db="UniProtKB">
        <authorList>
            <consortium name="Ensembl"/>
        </authorList>
    </citation>
    <scope>IDENTIFICATION</scope>
</reference>
<organism evidence="4 5">
    <name type="scientific">Neolamprologus brichardi</name>
    <name type="common">Fairy cichlid</name>
    <name type="synonym">Lamprologus brichardi</name>
    <dbReference type="NCBI Taxonomy" id="32507"/>
    <lineage>
        <taxon>Eukaryota</taxon>
        <taxon>Metazoa</taxon>
        <taxon>Chordata</taxon>
        <taxon>Craniata</taxon>
        <taxon>Vertebrata</taxon>
        <taxon>Euteleostomi</taxon>
        <taxon>Actinopterygii</taxon>
        <taxon>Neopterygii</taxon>
        <taxon>Teleostei</taxon>
        <taxon>Neoteleostei</taxon>
        <taxon>Acanthomorphata</taxon>
        <taxon>Ovalentaria</taxon>
        <taxon>Cichlomorphae</taxon>
        <taxon>Cichliformes</taxon>
        <taxon>Cichlidae</taxon>
        <taxon>African cichlids</taxon>
        <taxon>Pseudocrenilabrinae</taxon>
        <taxon>Lamprologini</taxon>
        <taxon>Neolamprologus</taxon>
    </lineage>
</organism>
<evidence type="ECO:0000313" key="4">
    <source>
        <dbReference type="Ensembl" id="ENSNBRP00000024595.1"/>
    </source>
</evidence>
<keyword evidence="2" id="KW-0472">Membrane</keyword>
<dbReference type="STRING" id="32507.ENSNBRP00000024595"/>
<feature type="transmembrane region" description="Helical" evidence="2">
    <location>
        <begin position="370"/>
        <end position="394"/>
    </location>
</feature>
<name>A0A3Q4HM71_NEOBR</name>
<protein>
    <recommendedName>
        <fullName evidence="3">Seven cysteines N-terminal domain-containing protein</fullName>
    </recommendedName>
</protein>
<keyword evidence="2" id="KW-0812">Transmembrane</keyword>
<dbReference type="Ensembl" id="ENSNBRT00000025243.1">
    <property type="protein sequence ID" value="ENSNBRP00000024595.1"/>
    <property type="gene ID" value="ENSNBRG00000018803.1"/>
</dbReference>
<feature type="region of interest" description="Disordered" evidence="1">
    <location>
        <begin position="291"/>
        <end position="312"/>
    </location>
</feature>
<feature type="region of interest" description="Disordered" evidence="1">
    <location>
        <begin position="186"/>
        <end position="206"/>
    </location>
</feature>
<evidence type="ECO:0000256" key="1">
    <source>
        <dbReference type="SAM" id="MobiDB-lite"/>
    </source>
</evidence>
<reference evidence="4" key="1">
    <citation type="submission" date="2025-08" db="UniProtKB">
        <authorList>
            <consortium name="Ensembl"/>
        </authorList>
    </citation>
    <scope>IDENTIFICATION</scope>
</reference>
<feature type="region of interest" description="Disordered" evidence="1">
    <location>
        <begin position="226"/>
        <end position="250"/>
    </location>
</feature>
<evidence type="ECO:0000313" key="5">
    <source>
        <dbReference type="Proteomes" id="UP000261580"/>
    </source>
</evidence>
<feature type="domain" description="Seven cysteines N-terminal" evidence="3">
    <location>
        <begin position="4"/>
        <end position="103"/>
    </location>
</feature>